<dbReference type="Proteomes" id="UP000314294">
    <property type="component" value="Unassembled WGS sequence"/>
</dbReference>
<protein>
    <submittedName>
        <fullName evidence="1">Uncharacterized protein</fullName>
    </submittedName>
</protein>
<proteinExistence type="predicted"/>
<keyword evidence="2" id="KW-1185">Reference proteome</keyword>
<dbReference type="EMBL" id="SRLO01002324">
    <property type="protein sequence ID" value="TNN33185.1"/>
    <property type="molecule type" value="Genomic_DNA"/>
</dbReference>
<sequence>MNARRRTHKRTHAVHTPPRLVLPRMTNFKPFPTWPLPSPSGGHMFRSTHASCFPALATPPGESAQPQRGDPAALESALGYKRGGGGAACPEVGNVTAREATSTPMELLTSSD</sequence>
<reference evidence="1 2" key="1">
    <citation type="submission" date="2019-03" db="EMBL/GenBank/DDBJ databases">
        <title>First draft genome of Liparis tanakae, snailfish: a comprehensive survey of snailfish specific genes.</title>
        <authorList>
            <person name="Kim W."/>
            <person name="Song I."/>
            <person name="Jeong J.-H."/>
            <person name="Kim D."/>
            <person name="Kim S."/>
            <person name="Ryu S."/>
            <person name="Song J.Y."/>
            <person name="Lee S.K."/>
        </authorList>
    </citation>
    <scope>NUCLEOTIDE SEQUENCE [LARGE SCALE GENOMIC DNA]</scope>
    <source>
        <tissue evidence="1">Muscle</tissue>
    </source>
</reference>
<evidence type="ECO:0000313" key="2">
    <source>
        <dbReference type="Proteomes" id="UP000314294"/>
    </source>
</evidence>
<name>A0A4Z2EWC7_9TELE</name>
<organism evidence="1 2">
    <name type="scientific">Liparis tanakae</name>
    <name type="common">Tanaka's snailfish</name>
    <dbReference type="NCBI Taxonomy" id="230148"/>
    <lineage>
        <taxon>Eukaryota</taxon>
        <taxon>Metazoa</taxon>
        <taxon>Chordata</taxon>
        <taxon>Craniata</taxon>
        <taxon>Vertebrata</taxon>
        <taxon>Euteleostomi</taxon>
        <taxon>Actinopterygii</taxon>
        <taxon>Neopterygii</taxon>
        <taxon>Teleostei</taxon>
        <taxon>Neoteleostei</taxon>
        <taxon>Acanthomorphata</taxon>
        <taxon>Eupercaria</taxon>
        <taxon>Perciformes</taxon>
        <taxon>Cottioidei</taxon>
        <taxon>Cottales</taxon>
        <taxon>Liparidae</taxon>
        <taxon>Liparis</taxon>
    </lineage>
</organism>
<gene>
    <name evidence="1" type="ORF">EYF80_056646</name>
</gene>
<comment type="caution">
    <text evidence="1">The sequence shown here is derived from an EMBL/GenBank/DDBJ whole genome shotgun (WGS) entry which is preliminary data.</text>
</comment>
<evidence type="ECO:0000313" key="1">
    <source>
        <dbReference type="EMBL" id="TNN33185.1"/>
    </source>
</evidence>
<accession>A0A4Z2EWC7</accession>
<dbReference type="AlphaFoldDB" id="A0A4Z2EWC7"/>